<accession>A0A381X683</accession>
<dbReference type="CDD" id="cd03789">
    <property type="entry name" value="GT9_LPS_heptosyltransferase"/>
    <property type="match status" value="1"/>
</dbReference>
<dbReference type="GO" id="GO:0005829">
    <property type="term" value="C:cytosol"/>
    <property type="evidence" value="ECO:0007669"/>
    <property type="project" value="TreeGrafter"/>
</dbReference>
<dbReference type="Gene3D" id="3.40.50.2000">
    <property type="entry name" value="Glycogen Phosphorylase B"/>
    <property type="match status" value="2"/>
</dbReference>
<evidence type="ECO:0000313" key="3">
    <source>
        <dbReference type="EMBL" id="SVA60072.1"/>
    </source>
</evidence>
<protein>
    <submittedName>
        <fullName evidence="3">Uncharacterized protein</fullName>
    </submittedName>
</protein>
<dbReference type="SUPFAM" id="SSF53756">
    <property type="entry name" value="UDP-Glycosyltransferase/glycogen phosphorylase"/>
    <property type="match status" value="1"/>
</dbReference>
<dbReference type="PANTHER" id="PTHR30160">
    <property type="entry name" value="TETRAACYLDISACCHARIDE 4'-KINASE-RELATED"/>
    <property type="match status" value="1"/>
</dbReference>
<keyword evidence="2" id="KW-0808">Transferase</keyword>
<dbReference type="EMBL" id="UINC01014012">
    <property type="protein sequence ID" value="SVA60072.1"/>
    <property type="molecule type" value="Genomic_DNA"/>
</dbReference>
<evidence type="ECO:0000256" key="1">
    <source>
        <dbReference type="ARBA" id="ARBA00022676"/>
    </source>
</evidence>
<dbReference type="InterPro" id="IPR002201">
    <property type="entry name" value="Glyco_trans_9"/>
</dbReference>
<organism evidence="3">
    <name type="scientific">marine metagenome</name>
    <dbReference type="NCBI Taxonomy" id="408172"/>
    <lineage>
        <taxon>unclassified sequences</taxon>
        <taxon>metagenomes</taxon>
        <taxon>ecological metagenomes</taxon>
    </lineage>
</organism>
<sequence>MNPSSTNQNVSVIVAYRISRGHLLDVFADLRLWFNDITIVGPACYEISEQIKSLGGKWLEAESSSIQELWDRGIQSVDSEWCLLLEGSEYISAILKESIVETSNSKPNRSTWFPIKREIFLLKQHLKYPLEWTYDPKPGLLFNDTGKFNKIDLLAHVEEKPLKGKSVYFAESTVAEVISNCMPRADQAAACLYRINPNLSLFKLALKALAAIPLNFFKKWILVRGMREGFEGLVFSGLDTVTVVLGYIGYYEKYIRSGRQIEDNLDSVKNILIVKLRGLGDAVLATPVLKNLKTLMPNVTISVLTFDFCKALFENNPNLAEIHGLSGDPSPNEIKKITKALSGKHFDLVINLHSRNFSSQLMKKIKSSWSISRSYFIREKYRDVLIGSDHELDKTSIERDLDCLRVLGLDPVDKEPELFLTEDETLWARKHLTELGVDPSKKLIIIHPTVSQSIRNWGFDRFIMLSQKLITNYGCQVMGIFSSKEKAIADSLTEQVKEAFVYVGPIRPSIALINEADLMVDNSSGPAQISVALKIPTLVLVGPDYQNTYHEKSTYKKNHYVFFQDVPCRDLFFTKCLTPKTCEKLICLEHPVDEVVKKSLELLDKSC</sequence>
<proteinExistence type="predicted"/>
<dbReference type="GO" id="GO:0009244">
    <property type="term" value="P:lipopolysaccharide core region biosynthetic process"/>
    <property type="evidence" value="ECO:0007669"/>
    <property type="project" value="TreeGrafter"/>
</dbReference>
<name>A0A381X683_9ZZZZ</name>
<dbReference type="AlphaFoldDB" id="A0A381X683"/>
<keyword evidence="1" id="KW-0328">Glycosyltransferase</keyword>
<reference evidence="3" key="1">
    <citation type="submission" date="2018-05" db="EMBL/GenBank/DDBJ databases">
        <authorList>
            <person name="Lanie J.A."/>
            <person name="Ng W.-L."/>
            <person name="Kazmierczak K.M."/>
            <person name="Andrzejewski T.M."/>
            <person name="Davidsen T.M."/>
            <person name="Wayne K.J."/>
            <person name="Tettelin H."/>
            <person name="Glass J.I."/>
            <person name="Rusch D."/>
            <person name="Podicherti R."/>
            <person name="Tsui H.-C.T."/>
            <person name="Winkler M.E."/>
        </authorList>
    </citation>
    <scope>NUCLEOTIDE SEQUENCE</scope>
</reference>
<dbReference type="InterPro" id="IPR051199">
    <property type="entry name" value="LPS_LOS_Heptosyltrfase"/>
</dbReference>
<dbReference type="GO" id="GO:0008713">
    <property type="term" value="F:ADP-heptose-lipopolysaccharide heptosyltransferase activity"/>
    <property type="evidence" value="ECO:0007669"/>
    <property type="project" value="TreeGrafter"/>
</dbReference>
<dbReference type="Pfam" id="PF01075">
    <property type="entry name" value="Glyco_transf_9"/>
    <property type="match status" value="1"/>
</dbReference>
<evidence type="ECO:0000256" key="2">
    <source>
        <dbReference type="ARBA" id="ARBA00022679"/>
    </source>
</evidence>
<gene>
    <name evidence="3" type="ORF">METZ01_LOCUS112926</name>
</gene>